<dbReference type="PROSITE" id="PS51406">
    <property type="entry name" value="FIBRINOGEN_C_2"/>
    <property type="match status" value="1"/>
</dbReference>
<proteinExistence type="predicted"/>
<protein>
    <recommendedName>
        <fullName evidence="2">Fibrinogen C-terminal domain-containing protein</fullName>
    </recommendedName>
</protein>
<name>A0AAE1B716_9GAST</name>
<dbReference type="SMART" id="SM00186">
    <property type="entry name" value="FBG"/>
    <property type="match status" value="1"/>
</dbReference>
<evidence type="ECO:0000313" key="4">
    <source>
        <dbReference type="Proteomes" id="UP001283361"/>
    </source>
</evidence>
<keyword evidence="1" id="KW-0732">Signal</keyword>
<dbReference type="InterPro" id="IPR014716">
    <property type="entry name" value="Fibrinogen_a/b/g_C_1"/>
</dbReference>
<dbReference type="GO" id="GO:0005615">
    <property type="term" value="C:extracellular space"/>
    <property type="evidence" value="ECO:0007669"/>
    <property type="project" value="TreeGrafter"/>
</dbReference>
<organism evidence="3 4">
    <name type="scientific">Elysia crispata</name>
    <name type="common">lettuce slug</name>
    <dbReference type="NCBI Taxonomy" id="231223"/>
    <lineage>
        <taxon>Eukaryota</taxon>
        <taxon>Metazoa</taxon>
        <taxon>Spiralia</taxon>
        <taxon>Lophotrochozoa</taxon>
        <taxon>Mollusca</taxon>
        <taxon>Gastropoda</taxon>
        <taxon>Heterobranchia</taxon>
        <taxon>Euthyneura</taxon>
        <taxon>Panpulmonata</taxon>
        <taxon>Sacoglossa</taxon>
        <taxon>Placobranchoidea</taxon>
        <taxon>Plakobranchidae</taxon>
        <taxon>Elysia</taxon>
    </lineage>
</organism>
<dbReference type="AlphaFoldDB" id="A0AAE1B716"/>
<feature type="domain" description="Fibrinogen C-terminal" evidence="2">
    <location>
        <begin position="249"/>
        <end position="365"/>
    </location>
</feature>
<dbReference type="SUPFAM" id="SSF56496">
    <property type="entry name" value="Fibrinogen C-terminal domain-like"/>
    <property type="match status" value="1"/>
</dbReference>
<dbReference type="Pfam" id="PF00147">
    <property type="entry name" value="Fibrinogen_C"/>
    <property type="match status" value="1"/>
</dbReference>
<gene>
    <name evidence="3" type="ORF">RRG08_012638</name>
</gene>
<dbReference type="InterPro" id="IPR050373">
    <property type="entry name" value="Fibrinogen_C-term_domain"/>
</dbReference>
<dbReference type="InterPro" id="IPR036056">
    <property type="entry name" value="Fibrinogen-like_C"/>
</dbReference>
<feature type="signal peptide" evidence="1">
    <location>
        <begin position="1"/>
        <end position="20"/>
    </location>
</feature>
<dbReference type="Gene3D" id="3.90.215.10">
    <property type="entry name" value="Gamma Fibrinogen, chain A, domain 1"/>
    <property type="match status" value="1"/>
</dbReference>
<evidence type="ECO:0000313" key="3">
    <source>
        <dbReference type="EMBL" id="KAK3800166.1"/>
    </source>
</evidence>
<comment type="caution">
    <text evidence="3">The sequence shown here is derived from an EMBL/GenBank/DDBJ whole genome shotgun (WGS) entry which is preliminary data.</text>
</comment>
<reference evidence="3" key="1">
    <citation type="journal article" date="2023" name="G3 (Bethesda)">
        <title>A reference genome for the long-term kleptoplast-retaining sea slug Elysia crispata morphotype clarki.</title>
        <authorList>
            <person name="Eastman K.E."/>
            <person name="Pendleton A.L."/>
            <person name="Shaikh M.A."/>
            <person name="Suttiyut T."/>
            <person name="Ogas R."/>
            <person name="Tomko P."/>
            <person name="Gavelis G."/>
            <person name="Widhalm J.R."/>
            <person name="Wisecaver J.H."/>
        </authorList>
    </citation>
    <scope>NUCLEOTIDE SEQUENCE</scope>
    <source>
        <strain evidence="3">ECLA1</strain>
    </source>
</reference>
<dbReference type="Proteomes" id="UP001283361">
    <property type="component" value="Unassembled WGS sequence"/>
</dbReference>
<keyword evidence="4" id="KW-1185">Reference proteome</keyword>
<evidence type="ECO:0000256" key="1">
    <source>
        <dbReference type="SAM" id="SignalP"/>
    </source>
</evidence>
<feature type="chain" id="PRO_5042231407" description="Fibrinogen C-terminal domain-containing protein" evidence="1">
    <location>
        <begin position="21"/>
        <end position="365"/>
    </location>
</feature>
<dbReference type="PANTHER" id="PTHR19143">
    <property type="entry name" value="FIBRINOGEN/TENASCIN/ANGIOPOEITIN"/>
    <property type="match status" value="1"/>
</dbReference>
<dbReference type="InterPro" id="IPR002181">
    <property type="entry name" value="Fibrinogen_a/b/g_C_dom"/>
</dbReference>
<evidence type="ECO:0000259" key="2">
    <source>
        <dbReference type="PROSITE" id="PS51406"/>
    </source>
</evidence>
<sequence length="365" mass="40443">MAALLILASLYFLLMVETTAHSSGLEVSLDRTVPQREEGKPCSEFMCLVHGNSATINTVTISKVKVNGDVSEVLAVSASDPEINIKDEDIRANGTLQGNSAAIYIELSDPSSCVSDFIACEVTFTNRSGHSGESFITAGPGKLPSNHAVPMIDRERRETVNGVEASPRPSRNQYLSELKMLRDKISVETDLSSRISRLEDRVSSKFLSESSETSSDVAQSLHNIVSRLEDVTANLEHMNASKVPSPYGGLQDAQPEICERGMLSPRYAITTEKSIRRQVLCDTHKDGGGWIVIQRRAVNDVHFYRDWVTYREGFGSLTGDFWLGNEAIQILTNTDAYELRIDFRINGVEYFAKYSDFRIGDESDQ</sequence>
<accession>A0AAE1B716</accession>
<dbReference type="EMBL" id="JAWDGP010000495">
    <property type="protein sequence ID" value="KAK3800166.1"/>
    <property type="molecule type" value="Genomic_DNA"/>
</dbReference>